<accession>A0ABV4UDY2</accession>
<keyword evidence="1" id="KW-1133">Transmembrane helix</keyword>
<proteinExistence type="predicted"/>
<evidence type="ECO:0000313" key="3">
    <source>
        <dbReference type="Proteomes" id="UP001574673"/>
    </source>
</evidence>
<keyword evidence="3" id="KW-1185">Reference proteome</keyword>
<feature type="transmembrane region" description="Helical" evidence="1">
    <location>
        <begin position="423"/>
        <end position="441"/>
    </location>
</feature>
<dbReference type="InterPro" id="IPR010364">
    <property type="entry name" value="Uncharacterised_IM_CreD"/>
</dbReference>
<evidence type="ECO:0000256" key="1">
    <source>
        <dbReference type="SAM" id="Phobius"/>
    </source>
</evidence>
<keyword evidence="1" id="KW-0812">Transmembrane</keyword>
<comment type="caution">
    <text evidence="2">The sequence shown here is derived from an EMBL/GenBank/DDBJ whole genome shotgun (WGS) entry which is preliminary data.</text>
</comment>
<dbReference type="Proteomes" id="UP001574673">
    <property type="component" value="Unassembled WGS sequence"/>
</dbReference>
<name>A0ABV4UDY2_9RHOO</name>
<feature type="transmembrane region" description="Helical" evidence="1">
    <location>
        <begin position="340"/>
        <end position="358"/>
    </location>
</feature>
<dbReference type="PANTHER" id="PTHR30092:SF0">
    <property type="entry name" value="INNER MEMBRANE PROTEIN CRED"/>
    <property type="match status" value="1"/>
</dbReference>
<dbReference type="PIRSF" id="PIRSF004548">
    <property type="entry name" value="CreD"/>
    <property type="match status" value="1"/>
</dbReference>
<dbReference type="NCBIfam" id="NF008712">
    <property type="entry name" value="PRK11715.1-1"/>
    <property type="match status" value="1"/>
</dbReference>
<protein>
    <submittedName>
        <fullName evidence="2">Cell envelope integrity protein CreD</fullName>
    </submittedName>
</protein>
<feature type="transmembrane region" description="Helical" evidence="1">
    <location>
        <begin position="447"/>
        <end position="465"/>
    </location>
</feature>
<dbReference type="RefSeq" id="WP_418890969.1">
    <property type="nucleotide sequence ID" value="NZ_JBEUWX010000002.1"/>
</dbReference>
<reference evidence="3" key="1">
    <citation type="submission" date="2024-06" db="EMBL/GenBank/DDBJ databases">
        <title>Radixoralia hellwigii gen. nov., sp nov., isolated from a root canal in the human oral cavity.</title>
        <authorList>
            <person name="Bartsch S."/>
            <person name="Wittmer A."/>
            <person name="Schulz A.-K."/>
            <person name="Neumann-Schaal M."/>
            <person name="Wolf J."/>
            <person name="Gronow S."/>
            <person name="Tennert C."/>
            <person name="Haecker G."/>
            <person name="Cieplik F."/>
            <person name="Al-Ahmad A."/>
        </authorList>
    </citation>
    <scope>NUCLEOTIDE SEQUENCE [LARGE SCALE GENOMIC DNA]</scope>
    <source>
        <strain evidence="3">Wk13</strain>
    </source>
</reference>
<dbReference type="Pfam" id="PF06123">
    <property type="entry name" value="CreD"/>
    <property type="match status" value="1"/>
</dbReference>
<keyword evidence="1" id="KW-0472">Membrane</keyword>
<feature type="transmembrane region" description="Helical" evidence="1">
    <location>
        <begin position="370"/>
        <end position="389"/>
    </location>
</feature>
<dbReference type="PANTHER" id="PTHR30092">
    <property type="entry name" value="INNER MEMBRANE PROTEIN CRED"/>
    <property type="match status" value="1"/>
</dbReference>
<sequence length="482" mass="53103">MRHPLFQKCALLLIISLLLMLPLSMIQSAIDERTEFRNQATRAIAAATAGEQTITGPILVFPVDEYFDEERTEKQGKQIIKRIERYVIRHRIAVKPKQLDFNGNMKVEKRAYGLYDTNVFSLQEHISGHFETPDASALTLRNATSRLVWGSPTLILGIEDPRGIDGEPKVMLDGQALQLRQGVRLTDADMKLPQRQAGVREIALRSAKGDDERPEDNVFSAGHAAAAAFNIRAGFRAVGAHAYNGKPASLPFDITLTLSGTSSLTRIPLGETTTAELRADWPHPSFGGNYLPRSREVGEQGFTARWSATALAADGIADNHDGFQVSLINPVDIYQQATRAVKYGILFIALGFAAFFAFEHLRTLPIHPIQYLLVGLAQAIFFLLLISLSEHIRFWLAYLVSATASIALIAVYLAAILKGWRRALGFSLAQALLYAALFGILRAEQNALLLGSLLLFAALAGLMIGTRRIDWYGLGQNNAPRK</sequence>
<evidence type="ECO:0000313" key="2">
    <source>
        <dbReference type="EMBL" id="MFA9949871.1"/>
    </source>
</evidence>
<organism evidence="2 3">
    <name type="scientific">Dentiradicibacter hellwigii</name>
    <dbReference type="NCBI Taxonomy" id="3149053"/>
    <lineage>
        <taxon>Bacteria</taxon>
        <taxon>Pseudomonadati</taxon>
        <taxon>Pseudomonadota</taxon>
        <taxon>Betaproteobacteria</taxon>
        <taxon>Rhodocyclales</taxon>
        <taxon>Rhodocyclaceae</taxon>
        <taxon>Dentiradicibacter</taxon>
    </lineage>
</organism>
<feature type="transmembrane region" description="Helical" evidence="1">
    <location>
        <begin position="395"/>
        <end position="416"/>
    </location>
</feature>
<dbReference type="EMBL" id="JBEUWX010000002">
    <property type="protein sequence ID" value="MFA9949871.1"/>
    <property type="molecule type" value="Genomic_DNA"/>
</dbReference>
<gene>
    <name evidence="2" type="primary">creD</name>
    <name evidence="2" type="ORF">ABCS64_05965</name>
</gene>